<sequence length="116" mass="13029">MLGSLILVGICIYLFFLLIRIQRPKNFPPGPRPLPIFGNLLHLNIRNPLKDFEMAAQKQESERERQAECSGHADDQETHRDVGAEDVIACLNGSPSVHTMVMPLHVNIVNGHSHQQ</sequence>
<evidence type="ECO:0000256" key="2">
    <source>
        <dbReference type="SAM" id="Phobius"/>
    </source>
</evidence>
<accession>A0A7J6BI68</accession>
<dbReference type="SUPFAM" id="SSF48264">
    <property type="entry name" value="Cytochrome P450"/>
    <property type="match status" value="1"/>
</dbReference>
<feature type="region of interest" description="Disordered" evidence="1">
    <location>
        <begin position="55"/>
        <end position="80"/>
    </location>
</feature>
<dbReference type="AlphaFoldDB" id="A0A7J6BI68"/>
<keyword evidence="4" id="KW-1185">Reference proteome</keyword>
<evidence type="ECO:0000256" key="1">
    <source>
        <dbReference type="SAM" id="MobiDB-lite"/>
    </source>
</evidence>
<gene>
    <name evidence="3" type="ORF">AMELA_G00011530</name>
</gene>
<feature type="transmembrane region" description="Helical" evidence="2">
    <location>
        <begin position="6"/>
        <end position="22"/>
    </location>
</feature>
<evidence type="ECO:0000313" key="3">
    <source>
        <dbReference type="EMBL" id="KAF4094307.1"/>
    </source>
</evidence>
<dbReference type="GO" id="GO:0020037">
    <property type="term" value="F:heme binding"/>
    <property type="evidence" value="ECO:0007669"/>
    <property type="project" value="InterPro"/>
</dbReference>
<evidence type="ECO:0000313" key="4">
    <source>
        <dbReference type="Proteomes" id="UP000593565"/>
    </source>
</evidence>
<dbReference type="Proteomes" id="UP000593565">
    <property type="component" value="Unassembled WGS sequence"/>
</dbReference>
<dbReference type="InterPro" id="IPR036396">
    <property type="entry name" value="Cyt_P450_sf"/>
</dbReference>
<dbReference type="EMBL" id="JAAGNN010000001">
    <property type="protein sequence ID" value="KAF4094307.1"/>
    <property type="molecule type" value="Genomic_DNA"/>
</dbReference>
<keyword evidence="2" id="KW-1133">Transmembrane helix</keyword>
<dbReference type="GO" id="GO:0016705">
    <property type="term" value="F:oxidoreductase activity, acting on paired donors, with incorporation or reduction of molecular oxygen"/>
    <property type="evidence" value="ECO:0007669"/>
    <property type="project" value="InterPro"/>
</dbReference>
<organism evidence="3 4">
    <name type="scientific">Ameiurus melas</name>
    <name type="common">Black bullhead</name>
    <name type="synonym">Silurus melas</name>
    <dbReference type="NCBI Taxonomy" id="219545"/>
    <lineage>
        <taxon>Eukaryota</taxon>
        <taxon>Metazoa</taxon>
        <taxon>Chordata</taxon>
        <taxon>Craniata</taxon>
        <taxon>Vertebrata</taxon>
        <taxon>Euteleostomi</taxon>
        <taxon>Actinopterygii</taxon>
        <taxon>Neopterygii</taxon>
        <taxon>Teleostei</taxon>
        <taxon>Ostariophysi</taxon>
        <taxon>Siluriformes</taxon>
        <taxon>Ictaluridae</taxon>
        <taxon>Ameiurus</taxon>
    </lineage>
</organism>
<keyword evidence="2" id="KW-0812">Transmembrane</keyword>
<name>A0A7J6BI68_AMEME</name>
<reference evidence="3 4" key="1">
    <citation type="submission" date="2020-02" db="EMBL/GenBank/DDBJ databases">
        <title>A chromosome-scale genome assembly of the black bullhead catfish (Ameiurus melas).</title>
        <authorList>
            <person name="Wen M."/>
            <person name="Zham M."/>
            <person name="Cabau C."/>
            <person name="Klopp C."/>
            <person name="Donnadieu C."/>
            <person name="Roques C."/>
            <person name="Bouchez O."/>
            <person name="Lampietro C."/>
            <person name="Jouanno E."/>
            <person name="Herpin A."/>
            <person name="Louis A."/>
            <person name="Berthelot C."/>
            <person name="Parey E."/>
            <person name="Roest-Crollius H."/>
            <person name="Braasch I."/>
            <person name="Postlethwait J."/>
            <person name="Robinson-Rechavi M."/>
            <person name="Echchiki A."/>
            <person name="Begum T."/>
            <person name="Montfort J."/>
            <person name="Schartl M."/>
            <person name="Bobe J."/>
            <person name="Guiguen Y."/>
        </authorList>
    </citation>
    <scope>NUCLEOTIDE SEQUENCE [LARGE SCALE GENOMIC DNA]</scope>
    <source>
        <strain evidence="3">M_S1</strain>
        <tissue evidence="3">Blood</tissue>
    </source>
</reference>
<proteinExistence type="predicted"/>
<dbReference type="GO" id="GO:0004497">
    <property type="term" value="F:monooxygenase activity"/>
    <property type="evidence" value="ECO:0007669"/>
    <property type="project" value="InterPro"/>
</dbReference>
<dbReference type="GO" id="GO:0005506">
    <property type="term" value="F:iron ion binding"/>
    <property type="evidence" value="ECO:0007669"/>
    <property type="project" value="InterPro"/>
</dbReference>
<comment type="caution">
    <text evidence="3">The sequence shown here is derived from an EMBL/GenBank/DDBJ whole genome shotgun (WGS) entry which is preliminary data.</text>
</comment>
<protein>
    <submittedName>
        <fullName evidence="3">Uncharacterized protein</fullName>
    </submittedName>
</protein>
<keyword evidence="2" id="KW-0472">Membrane</keyword>